<reference evidence="2" key="1">
    <citation type="journal article" date="2019" name="Int. J. Syst. Evol. Microbiol.">
        <title>The Global Catalogue of Microorganisms (GCM) 10K type strain sequencing project: providing services to taxonomists for standard genome sequencing and annotation.</title>
        <authorList>
            <consortium name="The Broad Institute Genomics Platform"/>
            <consortium name="The Broad Institute Genome Sequencing Center for Infectious Disease"/>
            <person name="Wu L."/>
            <person name="Ma J."/>
        </authorList>
    </citation>
    <scope>NUCLEOTIDE SEQUENCE [LARGE SCALE GENOMIC DNA]</scope>
    <source>
        <strain evidence="2">JCM 17923</strain>
    </source>
</reference>
<organism evidence="1 2">
    <name type="scientific">Hymenobacter saemangeumensis</name>
    <dbReference type="NCBI Taxonomy" id="1084522"/>
    <lineage>
        <taxon>Bacteria</taxon>
        <taxon>Pseudomonadati</taxon>
        <taxon>Bacteroidota</taxon>
        <taxon>Cytophagia</taxon>
        <taxon>Cytophagales</taxon>
        <taxon>Hymenobacteraceae</taxon>
        <taxon>Hymenobacter</taxon>
    </lineage>
</organism>
<sequence length="126" mass="13459">MSPIIELAGAVIQAVYVVPGELCLGGYDAVLVVTQSQGTLWIEPLLDTEELRLQLRAKDTLPGTNTEQPDWAAALLGKKIVGQWAGPNQQGYDDLFALGLDAFVPTVLFTCISSQVQVGLVGYVKA</sequence>
<comment type="caution">
    <text evidence="1">The sequence shown here is derived from an EMBL/GenBank/DDBJ whole genome shotgun (WGS) entry which is preliminary data.</text>
</comment>
<keyword evidence="2" id="KW-1185">Reference proteome</keyword>
<dbReference type="RefSeq" id="WP_345233562.1">
    <property type="nucleotide sequence ID" value="NZ_BAABGZ010000008.1"/>
</dbReference>
<proteinExistence type="predicted"/>
<dbReference type="InterPro" id="IPR046297">
    <property type="entry name" value="DUF6334"/>
</dbReference>
<dbReference type="Proteomes" id="UP001501153">
    <property type="component" value="Unassembled WGS sequence"/>
</dbReference>
<evidence type="ECO:0000313" key="1">
    <source>
        <dbReference type="EMBL" id="GAA4348982.1"/>
    </source>
</evidence>
<accession>A0ABP8I1A9</accession>
<name>A0ABP8I1A9_9BACT</name>
<dbReference type="EMBL" id="BAABGZ010000008">
    <property type="protein sequence ID" value="GAA4348982.1"/>
    <property type="molecule type" value="Genomic_DNA"/>
</dbReference>
<dbReference type="Pfam" id="PF19860">
    <property type="entry name" value="DUF6334"/>
    <property type="match status" value="1"/>
</dbReference>
<evidence type="ECO:0000313" key="2">
    <source>
        <dbReference type="Proteomes" id="UP001501153"/>
    </source>
</evidence>
<gene>
    <name evidence="1" type="ORF">GCM10023185_05410</name>
</gene>
<protein>
    <submittedName>
        <fullName evidence="1">Uncharacterized protein</fullName>
    </submittedName>
</protein>